<evidence type="ECO:0000256" key="1">
    <source>
        <dbReference type="ARBA" id="ARBA00022491"/>
    </source>
</evidence>
<dbReference type="InterPro" id="IPR000843">
    <property type="entry name" value="HTH_LacI"/>
</dbReference>
<evidence type="ECO:0000313" key="8">
    <source>
        <dbReference type="Proteomes" id="UP000192288"/>
    </source>
</evidence>
<evidence type="ECO:0000256" key="2">
    <source>
        <dbReference type="ARBA" id="ARBA00023015"/>
    </source>
</evidence>
<proteinExistence type="predicted"/>
<dbReference type="PRINTS" id="PR00036">
    <property type="entry name" value="HTHLACI"/>
</dbReference>
<evidence type="ECO:0000256" key="3">
    <source>
        <dbReference type="ARBA" id="ARBA00023125"/>
    </source>
</evidence>
<dbReference type="GO" id="GO:0003700">
    <property type="term" value="F:DNA-binding transcription factor activity"/>
    <property type="evidence" value="ECO:0007669"/>
    <property type="project" value="TreeGrafter"/>
</dbReference>
<dbReference type="InterPro" id="IPR028082">
    <property type="entry name" value="Peripla_BP_I"/>
</dbReference>
<dbReference type="Pfam" id="PF00532">
    <property type="entry name" value="Peripla_BP_1"/>
    <property type="match status" value="1"/>
</dbReference>
<dbReference type="CDD" id="cd06291">
    <property type="entry name" value="PBP1_Qymf-like"/>
    <property type="match status" value="1"/>
</dbReference>
<keyword evidence="2" id="KW-0805">Transcription regulation</keyword>
<dbReference type="Proteomes" id="UP000192288">
    <property type="component" value="Unassembled WGS sequence"/>
</dbReference>
<comment type="caution">
    <text evidence="7">The sequence shown here is derived from an EMBL/GenBank/DDBJ whole genome shotgun (WGS) entry which is preliminary data.</text>
</comment>
<dbReference type="InterPro" id="IPR001387">
    <property type="entry name" value="Cro/C1-type_HTH"/>
</dbReference>
<name>A0A1X0VER0_LEUPS</name>
<dbReference type="PANTHER" id="PTHR30146">
    <property type="entry name" value="LACI-RELATED TRANSCRIPTIONAL REPRESSOR"/>
    <property type="match status" value="1"/>
</dbReference>
<protein>
    <submittedName>
        <fullName evidence="7">LacI family transcriptional regulator</fullName>
    </submittedName>
</protein>
<dbReference type="InterPro" id="IPR010982">
    <property type="entry name" value="Lambda_DNA-bd_dom_sf"/>
</dbReference>
<keyword evidence="3" id="KW-0238">DNA-binding</keyword>
<dbReference type="AlphaFoldDB" id="A0A1X0VER0"/>
<evidence type="ECO:0000259" key="5">
    <source>
        <dbReference type="PROSITE" id="PS50932"/>
    </source>
</evidence>
<feature type="domain" description="HTH cro/C1-type" evidence="6">
    <location>
        <begin position="2"/>
        <end position="47"/>
    </location>
</feature>
<keyword evidence="1" id="KW-0678">Repressor</keyword>
<dbReference type="PROSITE" id="PS50943">
    <property type="entry name" value="HTH_CROC1"/>
    <property type="match status" value="1"/>
</dbReference>
<dbReference type="eggNOG" id="COG1609">
    <property type="taxonomic scope" value="Bacteria"/>
</dbReference>
<dbReference type="STRING" id="33968.BMS77_06470"/>
<dbReference type="SUPFAM" id="SSF47413">
    <property type="entry name" value="lambda repressor-like DNA-binding domains"/>
    <property type="match status" value="1"/>
</dbReference>
<dbReference type="CDD" id="cd01392">
    <property type="entry name" value="HTH_LacI"/>
    <property type="match status" value="1"/>
</dbReference>
<evidence type="ECO:0000256" key="4">
    <source>
        <dbReference type="ARBA" id="ARBA00023163"/>
    </source>
</evidence>
<dbReference type="Gene3D" id="3.40.50.2300">
    <property type="match status" value="2"/>
</dbReference>
<dbReference type="PANTHER" id="PTHR30146:SF95">
    <property type="entry name" value="RIBOSE OPERON REPRESSOR"/>
    <property type="match status" value="1"/>
</dbReference>
<dbReference type="EMBL" id="MPLS01000007">
    <property type="protein sequence ID" value="ORI98180.1"/>
    <property type="molecule type" value="Genomic_DNA"/>
</dbReference>
<evidence type="ECO:0000259" key="6">
    <source>
        <dbReference type="PROSITE" id="PS50943"/>
    </source>
</evidence>
<dbReference type="Pfam" id="PF00356">
    <property type="entry name" value="LacI"/>
    <property type="match status" value="1"/>
</dbReference>
<dbReference type="RefSeq" id="WP_080519324.1">
    <property type="nucleotide sequence ID" value="NZ_MPLS01000007.1"/>
</dbReference>
<sequence length="320" mass="35898">MNYKLEDVAEIAGVSKTTVSRVINKRGYLSQATIDKVHDAMAELNYQPNAAAQQLQKKKTNIVGLLFPSIANPFFGELVETLEKKLYQKGYTVIVGDATQDAKKEEHYLKQLLSRQVDGLIVGTHNFNIQTYNKYHGLPIVSIERILNDEIPTIAVNNYQGGVLATEFLIKQGAKKIIHTTDPFSNNMPSDQRHQGYLDTMAKHHLIPITWQIDFEMSYAQKTANFTKMLQQHNDVDAIFASNDVEATQMLPLVSKIPSKPIVVGFDGTRLIQAIFPNMPTIVQPIEQLASVAIEVLEKRIAGETTKTKYLLDVTLSTQR</sequence>
<dbReference type="GO" id="GO:0000976">
    <property type="term" value="F:transcription cis-regulatory region binding"/>
    <property type="evidence" value="ECO:0007669"/>
    <property type="project" value="TreeGrafter"/>
</dbReference>
<gene>
    <name evidence="7" type="ORF">BMR96_02985</name>
</gene>
<evidence type="ECO:0000313" key="7">
    <source>
        <dbReference type="EMBL" id="ORI98180.1"/>
    </source>
</evidence>
<accession>A0A1X0VER0</accession>
<dbReference type="SUPFAM" id="SSF53822">
    <property type="entry name" value="Periplasmic binding protein-like I"/>
    <property type="match status" value="1"/>
</dbReference>
<organism evidence="7 8">
    <name type="scientific">Leuconostoc pseudomesenteroides</name>
    <dbReference type="NCBI Taxonomy" id="33968"/>
    <lineage>
        <taxon>Bacteria</taxon>
        <taxon>Bacillati</taxon>
        <taxon>Bacillota</taxon>
        <taxon>Bacilli</taxon>
        <taxon>Lactobacillales</taxon>
        <taxon>Lactobacillaceae</taxon>
        <taxon>Leuconostoc</taxon>
    </lineage>
</organism>
<reference evidence="7 8" key="1">
    <citation type="journal article" date="2017" name="Front. Microbiol.">
        <title>Genomic Characterization of Dairy Associated Leuconostoc Species and Diversity of Leuconostocs in Undefined Mixed Mesophilic Starter Cultures.</title>
        <authorList>
            <person name="Frantzen C.A."/>
            <person name="Kot W."/>
            <person name="Pedersen T.B."/>
            <person name="Ardo Y.M."/>
            <person name="Broadbent J.R."/>
            <person name="Neve H."/>
            <person name="Hansen L.H."/>
            <person name="Dal Bello F."/>
            <person name="Ostlie H.M."/>
            <person name="Kleppen H.P."/>
            <person name="Vogensen F.K."/>
            <person name="Holo H."/>
        </authorList>
    </citation>
    <scope>NUCLEOTIDE SEQUENCE [LARGE SCALE GENOMIC DNA]</scope>
    <source>
        <strain evidence="7 8">LMGCF08</strain>
    </source>
</reference>
<dbReference type="InterPro" id="IPR001761">
    <property type="entry name" value="Peripla_BP/Lac1_sug-bd_dom"/>
</dbReference>
<dbReference type="PROSITE" id="PS50932">
    <property type="entry name" value="HTH_LACI_2"/>
    <property type="match status" value="1"/>
</dbReference>
<dbReference type="SMART" id="SM00354">
    <property type="entry name" value="HTH_LACI"/>
    <property type="match status" value="1"/>
</dbReference>
<dbReference type="PROSITE" id="PS00356">
    <property type="entry name" value="HTH_LACI_1"/>
    <property type="match status" value="1"/>
</dbReference>
<keyword evidence="4" id="KW-0804">Transcription</keyword>
<feature type="domain" description="HTH lacI-type" evidence="5">
    <location>
        <begin position="3"/>
        <end position="57"/>
    </location>
</feature>
<dbReference type="Gene3D" id="1.10.260.40">
    <property type="entry name" value="lambda repressor-like DNA-binding domains"/>
    <property type="match status" value="1"/>
</dbReference>